<evidence type="ECO:0000256" key="11">
    <source>
        <dbReference type="SAM" id="MobiDB-lite"/>
    </source>
</evidence>
<dbReference type="Pfam" id="PF03548">
    <property type="entry name" value="LolA"/>
    <property type="match status" value="1"/>
</dbReference>
<dbReference type="NCBIfam" id="TIGR00547">
    <property type="entry name" value="lolA"/>
    <property type="match status" value="1"/>
</dbReference>
<evidence type="ECO:0000313" key="12">
    <source>
        <dbReference type="EMBL" id="QJC55377.1"/>
    </source>
</evidence>
<keyword evidence="5 10" id="KW-0813">Transport</keyword>
<organism evidence="12 13">
    <name type="scientific">Polaromonas vacuolata</name>
    <dbReference type="NCBI Taxonomy" id="37448"/>
    <lineage>
        <taxon>Bacteria</taxon>
        <taxon>Pseudomonadati</taxon>
        <taxon>Pseudomonadota</taxon>
        <taxon>Betaproteobacteria</taxon>
        <taxon>Burkholderiales</taxon>
        <taxon>Comamonadaceae</taxon>
        <taxon>Polaromonas</taxon>
    </lineage>
</organism>
<keyword evidence="6" id="KW-0732">Signal</keyword>
<dbReference type="InterPro" id="IPR018323">
    <property type="entry name" value="OM_lipoprot_carrier_LolA_Pbac"/>
</dbReference>
<sequence length="252" mass="26988">MTTAGGCFLSHTAWMIQYQFAVAGVALKRPALSLAKCFGALALCALASVASAQTVASQGLESLENFVKNTKTGSASFTQIVTSPSRDGQTPKTKSSSGSFEFSRPNRFRFIYKNPFEQSIVSDGQTLWLHDVGLNQVTTSKLAKALNGTPAAMIASATDIKGMQAEFVLKALPDKDGFQWVQATPKTKDGQLQSFSMGFKSTDKGQALASLEILDGLGQRSVMLFNQFEVNPVLPDSVFKFTPPAGADVIKQ</sequence>
<keyword evidence="8 10" id="KW-0653">Protein transport</keyword>
<keyword evidence="12" id="KW-0449">Lipoprotein</keyword>
<dbReference type="EMBL" id="CP051461">
    <property type="protein sequence ID" value="QJC55377.1"/>
    <property type="molecule type" value="Genomic_DNA"/>
</dbReference>
<dbReference type="CDD" id="cd16325">
    <property type="entry name" value="LolA"/>
    <property type="match status" value="1"/>
</dbReference>
<evidence type="ECO:0000256" key="3">
    <source>
        <dbReference type="ARBA" id="ARBA00011245"/>
    </source>
</evidence>
<name>A0A6H2H6I4_9BURK</name>
<dbReference type="GO" id="GO:0042597">
    <property type="term" value="C:periplasmic space"/>
    <property type="evidence" value="ECO:0007669"/>
    <property type="project" value="UniProtKB-SubCell"/>
</dbReference>
<protein>
    <recommendedName>
        <fullName evidence="4 10">Outer-membrane lipoprotein carrier protein</fullName>
    </recommendedName>
</protein>
<dbReference type="GO" id="GO:0042953">
    <property type="term" value="P:lipoprotein transport"/>
    <property type="evidence" value="ECO:0007669"/>
    <property type="project" value="InterPro"/>
</dbReference>
<dbReference type="PANTHER" id="PTHR35869:SF1">
    <property type="entry name" value="OUTER-MEMBRANE LIPOPROTEIN CARRIER PROTEIN"/>
    <property type="match status" value="1"/>
</dbReference>
<evidence type="ECO:0000256" key="10">
    <source>
        <dbReference type="HAMAP-Rule" id="MF_00240"/>
    </source>
</evidence>
<evidence type="ECO:0000256" key="9">
    <source>
        <dbReference type="ARBA" id="ARBA00023186"/>
    </source>
</evidence>
<keyword evidence="13" id="KW-1185">Reference proteome</keyword>
<keyword evidence="7 10" id="KW-0574">Periplasm</keyword>
<evidence type="ECO:0000256" key="1">
    <source>
        <dbReference type="ARBA" id="ARBA00004418"/>
    </source>
</evidence>
<evidence type="ECO:0000256" key="5">
    <source>
        <dbReference type="ARBA" id="ARBA00022448"/>
    </source>
</evidence>
<dbReference type="InterPro" id="IPR029046">
    <property type="entry name" value="LolA/LolB/LppX"/>
</dbReference>
<evidence type="ECO:0000256" key="7">
    <source>
        <dbReference type="ARBA" id="ARBA00022764"/>
    </source>
</evidence>
<reference evidence="12 13" key="1">
    <citation type="submission" date="2020-04" db="EMBL/GenBank/DDBJ databases">
        <title>Complete genome of a Psychrophilic, Marine, Gas Vacuolate Bacterium Polaromonas vacuolata KCTC 22033T.</title>
        <authorList>
            <person name="Hwang K."/>
            <person name="Kim K.M."/>
        </authorList>
    </citation>
    <scope>NUCLEOTIDE SEQUENCE [LARGE SCALE GENOMIC DNA]</scope>
    <source>
        <strain evidence="12 13">KCTC 22033</strain>
    </source>
</reference>
<comment type="similarity">
    <text evidence="2 10">Belongs to the LolA family.</text>
</comment>
<dbReference type="Gene3D" id="2.50.20.10">
    <property type="entry name" value="Lipoprotein localisation LolA/LolB/LppX"/>
    <property type="match status" value="1"/>
</dbReference>
<dbReference type="PANTHER" id="PTHR35869">
    <property type="entry name" value="OUTER-MEMBRANE LIPOPROTEIN CARRIER PROTEIN"/>
    <property type="match status" value="1"/>
</dbReference>
<dbReference type="HAMAP" id="MF_00240">
    <property type="entry name" value="LolA"/>
    <property type="match status" value="1"/>
</dbReference>
<evidence type="ECO:0000256" key="8">
    <source>
        <dbReference type="ARBA" id="ARBA00022927"/>
    </source>
</evidence>
<dbReference type="InterPro" id="IPR004564">
    <property type="entry name" value="OM_lipoprot_carrier_LolA-like"/>
</dbReference>
<comment type="subunit">
    <text evidence="3 10">Monomer.</text>
</comment>
<evidence type="ECO:0000313" key="13">
    <source>
        <dbReference type="Proteomes" id="UP000502041"/>
    </source>
</evidence>
<keyword evidence="9 10" id="KW-0143">Chaperone</keyword>
<accession>A0A6H2H6I4</accession>
<dbReference type="KEGG" id="pvac:HC248_00655"/>
<dbReference type="Proteomes" id="UP000502041">
    <property type="component" value="Chromosome"/>
</dbReference>
<evidence type="ECO:0000256" key="4">
    <source>
        <dbReference type="ARBA" id="ARBA00014035"/>
    </source>
</evidence>
<comment type="subcellular location">
    <subcellularLocation>
        <location evidence="1 10">Periplasm</location>
    </subcellularLocation>
</comment>
<comment type="function">
    <text evidence="10">Participates in the translocation of lipoproteins from the inner membrane to the outer membrane. Only forms a complex with a lipoprotein if the residue after the N-terminal Cys is not an aspartate (The Asp acts as a targeting signal to indicate that the lipoprotein should stay in the inner membrane).</text>
</comment>
<dbReference type="GO" id="GO:0044874">
    <property type="term" value="P:lipoprotein localization to outer membrane"/>
    <property type="evidence" value="ECO:0007669"/>
    <property type="project" value="UniProtKB-UniRule"/>
</dbReference>
<gene>
    <name evidence="10 12" type="primary">lolA</name>
    <name evidence="12" type="ORF">HC248_00655</name>
</gene>
<dbReference type="AlphaFoldDB" id="A0A6H2H6I4"/>
<evidence type="ECO:0000256" key="2">
    <source>
        <dbReference type="ARBA" id="ARBA00007615"/>
    </source>
</evidence>
<feature type="region of interest" description="Disordered" evidence="11">
    <location>
        <begin position="79"/>
        <end position="100"/>
    </location>
</feature>
<evidence type="ECO:0000256" key="6">
    <source>
        <dbReference type="ARBA" id="ARBA00022729"/>
    </source>
</evidence>
<proteinExistence type="inferred from homology"/>
<dbReference type="SUPFAM" id="SSF89392">
    <property type="entry name" value="Prokaryotic lipoproteins and lipoprotein localization factors"/>
    <property type="match status" value="1"/>
</dbReference>